<evidence type="ECO:0000313" key="1">
    <source>
        <dbReference type="EMBL" id="KRY30856.1"/>
    </source>
</evidence>
<dbReference type="InParanoid" id="A0A0V1B1C9"/>
<dbReference type="AlphaFoldDB" id="A0A0V1B1C9"/>
<dbReference type="EMBL" id="JYDH01000130">
    <property type="protein sequence ID" value="KRY30856.1"/>
    <property type="molecule type" value="Genomic_DNA"/>
</dbReference>
<sequence length="48" mass="4965">LPERDQPPPFSLDLPWAPEIASTPAASELLISGSCGSTAGPLTLALYI</sequence>
<accession>A0A0V1B1C9</accession>
<gene>
    <name evidence="1" type="ORF">T01_11615</name>
</gene>
<organism evidence="1 2">
    <name type="scientific">Trichinella spiralis</name>
    <name type="common">Trichina worm</name>
    <dbReference type="NCBI Taxonomy" id="6334"/>
    <lineage>
        <taxon>Eukaryota</taxon>
        <taxon>Metazoa</taxon>
        <taxon>Ecdysozoa</taxon>
        <taxon>Nematoda</taxon>
        <taxon>Enoplea</taxon>
        <taxon>Dorylaimia</taxon>
        <taxon>Trichinellida</taxon>
        <taxon>Trichinellidae</taxon>
        <taxon>Trichinella</taxon>
    </lineage>
</organism>
<evidence type="ECO:0000313" key="2">
    <source>
        <dbReference type="Proteomes" id="UP000054776"/>
    </source>
</evidence>
<feature type="non-terminal residue" evidence="1">
    <location>
        <position position="1"/>
    </location>
</feature>
<name>A0A0V1B1C9_TRISP</name>
<comment type="caution">
    <text evidence="1">The sequence shown here is derived from an EMBL/GenBank/DDBJ whole genome shotgun (WGS) entry which is preliminary data.</text>
</comment>
<keyword evidence="2" id="KW-1185">Reference proteome</keyword>
<reference evidence="1 2" key="1">
    <citation type="submission" date="2015-01" db="EMBL/GenBank/DDBJ databases">
        <title>Evolution of Trichinella species and genotypes.</title>
        <authorList>
            <person name="Korhonen P.K."/>
            <person name="Edoardo P."/>
            <person name="Giuseppe L.R."/>
            <person name="Gasser R.B."/>
        </authorList>
    </citation>
    <scope>NUCLEOTIDE SEQUENCE [LARGE SCALE GENOMIC DNA]</scope>
    <source>
        <strain evidence="1">ISS3</strain>
    </source>
</reference>
<dbReference type="Proteomes" id="UP000054776">
    <property type="component" value="Unassembled WGS sequence"/>
</dbReference>
<proteinExistence type="predicted"/>
<protein>
    <submittedName>
        <fullName evidence="1">Uncharacterized protein</fullName>
    </submittedName>
</protein>